<feature type="domain" description="BTB" evidence="4">
    <location>
        <begin position="275"/>
        <end position="361"/>
    </location>
</feature>
<dbReference type="Gene3D" id="3.30.710.10">
    <property type="entry name" value="Potassium Channel Kv1.1, Chain A"/>
    <property type="match status" value="2"/>
</dbReference>
<dbReference type="SUPFAM" id="SSF48403">
    <property type="entry name" value="Ankyrin repeat"/>
    <property type="match status" value="1"/>
</dbReference>
<keyword evidence="6" id="KW-1185">Reference proteome</keyword>
<evidence type="ECO:0000256" key="2">
    <source>
        <dbReference type="ARBA" id="ARBA00023043"/>
    </source>
</evidence>
<evidence type="ECO:0000259" key="4">
    <source>
        <dbReference type="PROSITE" id="PS50097"/>
    </source>
</evidence>
<dbReference type="EMBL" id="CP002500">
    <property type="protein sequence ID" value="AET39524.1"/>
    <property type="molecule type" value="Genomic_DNA"/>
</dbReference>
<evidence type="ECO:0000313" key="6">
    <source>
        <dbReference type="Proteomes" id="UP000006790"/>
    </source>
</evidence>
<dbReference type="GO" id="GO:0000151">
    <property type="term" value="C:ubiquitin ligase complex"/>
    <property type="evidence" value="ECO:0007669"/>
    <property type="project" value="TreeGrafter"/>
</dbReference>
<dbReference type="OMA" id="EGARCIY"/>
<keyword evidence="1" id="KW-0677">Repeat</keyword>
<dbReference type="GO" id="GO:0005737">
    <property type="term" value="C:cytoplasm"/>
    <property type="evidence" value="ECO:0007669"/>
    <property type="project" value="TreeGrafter"/>
</dbReference>
<dbReference type="OrthoDB" id="684045at2759"/>
<evidence type="ECO:0000313" key="5">
    <source>
        <dbReference type="EMBL" id="AET39524.1"/>
    </source>
</evidence>
<dbReference type="PROSITE" id="PS50097">
    <property type="entry name" value="BTB"/>
    <property type="match status" value="2"/>
</dbReference>
<dbReference type="eggNOG" id="KOG0511">
    <property type="taxonomic scope" value="Eukaryota"/>
</dbReference>
<dbReference type="GeneID" id="11470110"/>
<dbReference type="PANTHER" id="PTHR46231">
    <property type="entry name" value="ANKYRIN REPEAT AND BTB/POZ DOMAIN-CONTAINING PROTEIN 1"/>
    <property type="match status" value="1"/>
</dbReference>
<dbReference type="CDD" id="cd18186">
    <property type="entry name" value="BTB_POZ_ZBTB_KLHL-like"/>
    <property type="match status" value="1"/>
</dbReference>
<dbReference type="InterPro" id="IPR002110">
    <property type="entry name" value="Ankyrin_rpt"/>
</dbReference>
<dbReference type="PROSITE" id="PS50297">
    <property type="entry name" value="ANK_REP_REGION"/>
    <property type="match status" value="1"/>
</dbReference>
<accession>G8JU21</accession>
<dbReference type="Pfam" id="PF13637">
    <property type="entry name" value="Ank_4"/>
    <property type="match status" value="1"/>
</dbReference>
<dbReference type="PANTHER" id="PTHR46231:SF1">
    <property type="entry name" value="ANKYRIN REPEAT AND BTB_POZ DOMAIN-CONTAINING PROTEIN 1"/>
    <property type="match status" value="1"/>
</dbReference>
<reference evidence="6" key="1">
    <citation type="journal article" date="2012" name="G3 (Bethesda)">
        <title>Pichia sorbitophila, an interspecies yeast hybrid reveals early steps of genome resolution following polyploidization.</title>
        <authorList>
            <person name="Leh Louis V."/>
            <person name="Despons L."/>
            <person name="Friedrich A."/>
            <person name="Martin T."/>
            <person name="Durrens P."/>
            <person name="Casaregola S."/>
            <person name="Neuveglise C."/>
            <person name="Fairhead C."/>
            <person name="Marck C."/>
            <person name="Cruz J.A."/>
            <person name="Straub M.L."/>
            <person name="Kugler V."/>
            <person name="Sacerdot C."/>
            <person name="Uzunov Z."/>
            <person name="Thierry A."/>
            <person name="Weiss S."/>
            <person name="Bleykasten C."/>
            <person name="De Montigny J."/>
            <person name="Jacques N."/>
            <person name="Jung P."/>
            <person name="Lemaire M."/>
            <person name="Mallet S."/>
            <person name="Morel G."/>
            <person name="Richard G.F."/>
            <person name="Sarkar A."/>
            <person name="Savel G."/>
            <person name="Schacherer J."/>
            <person name="Seret M.L."/>
            <person name="Talla E."/>
            <person name="Samson G."/>
            <person name="Jubin C."/>
            <person name="Poulain J."/>
            <person name="Vacherie B."/>
            <person name="Barbe V."/>
            <person name="Pelletier E."/>
            <person name="Sherman D.J."/>
            <person name="Westhof E."/>
            <person name="Weissenbach J."/>
            <person name="Baret P.V."/>
            <person name="Wincker P."/>
            <person name="Gaillardin C."/>
            <person name="Dujon B."/>
            <person name="Souciet J.L."/>
        </authorList>
    </citation>
    <scope>NUCLEOTIDE SEQUENCE [LARGE SCALE GENOMIC DNA]</scope>
    <source>
        <strain evidence="6">CBS 270.75 / DBVPG 7215 / KCTC 17166 / NRRL Y-17582</strain>
    </source>
</reference>
<dbReference type="Pfam" id="PF00651">
    <property type="entry name" value="BTB"/>
    <property type="match status" value="2"/>
</dbReference>
<dbReference type="FunCoup" id="G8JU21">
    <property type="interactions" value="59"/>
</dbReference>
<dbReference type="RefSeq" id="XP_003646341.1">
    <property type="nucleotide sequence ID" value="XM_003646293.1"/>
</dbReference>
<feature type="repeat" description="ANK" evidence="3">
    <location>
        <begin position="36"/>
        <end position="61"/>
    </location>
</feature>
<sequence>MDKKFNDLCYACRIGDLENIDRLIASGANVNGLDRFDNTPLFLASLCGHIEAVKLLLSRGAVCDRDRYEGARCIYGALNDSIRDVLLEYDISKAVDIKQPFAIHVSALFNNSSLECQDIVFRFNSDCEFRLHRLLLAARSPYFYEKLTTVWKDKSIIEMPYGESLNAFALVVKFLYLIPVLHEVTQHDYKFLKMFCEKLAIPSLAEYINTVNHFIYSSKKRTYINELQFKFTEEAKSQLRSFMVNNILKKKISTEDYRDIPDNELNSMRDGGSMMDIFLLVKTGEYSGYIYPAHRSILMRAEYFKVMFTSPFSESAGYKRTDNNILDRYQKFPIITLPSSDLHVAEVILSYLYFDCLEIPWEWAIEVLMVANALLIDRLKSMAAVTIMQSHQLLERHSIFEVLYAAWDTGMERLEQYAAKIIVDNLDRYSADEELKAAILMSAERINCRQETDTIELVDDMRYYLLKKYALTLEDFRLLECHHNIDLRKKHRLLKYNRDLESIDTILLELKLDA</sequence>
<dbReference type="Gene3D" id="1.25.40.20">
    <property type="entry name" value="Ankyrin repeat-containing domain"/>
    <property type="match status" value="1"/>
</dbReference>
<dbReference type="AlphaFoldDB" id="G8JU21"/>
<dbReference type="InterPro" id="IPR044515">
    <property type="entry name" value="ABTB1"/>
</dbReference>
<feature type="domain" description="BTB" evidence="4">
    <location>
        <begin position="117"/>
        <end position="176"/>
    </location>
</feature>
<dbReference type="SMART" id="SM00225">
    <property type="entry name" value="BTB"/>
    <property type="match status" value="2"/>
</dbReference>
<gene>
    <name evidence="5" type="ordered locus">Ecym_4485</name>
</gene>
<dbReference type="HOGENOM" id="CLU_022885_2_0_1"/>
<dbReference type="SMART" id="SM00248">
    <property type="entry name" value="ANK"/>
    <property type="match status" value="2"/>
</dbReference>
<dbReference type="InterPro" id="IPR011333">
    <property type="entry name" value="SKP1/BTB/POZ_sf"/>
</dbReference>
<evidence type="ECO:0000256" key="1">
    <source>
        <dbReference type="ARBA" id="ARBA00022737"/>
    </source>
</evidence>
<dbReference type="InterPro" id="IPR036770">
    <property type="entry name" value="Ankyrin_rpt-contain_sf"/>
</dbReference>
<dbReference type="SUPFAM" id="SSF54695">
    <property type="entry name" value="POZ domain"/>
    <property type="match status" value="2"/>
</dbReference>
<evidence type="ECO:0000256" key="3">
    <source>
        <dbReference type="PROSITE-ProRule" id="PRU00023"/>
    </source>
</evidence>
<dbReference type="Proteomes" id="UP000006790">
    <property type="component" value="Chromosome 4"/>
</dbReference>
<keyword evidence="2 3" id="KW-0040">ANK repeat</keyword>
<name>G8JU21_ERECY</name>
<dbReference type="KEGG" id="erc:Ecym_4485"/>
<proteinExistence type="predicted"/>
<organism evidence="5 6">
    <name type="scientific">Eremothecium cymbalariae (strain CBS 270.75 / DBVPG 7215 / KCTC 17166 / NRRL Y-17582)</name>
    <name type="common">Yeast</name>
    <dbReference type="NCBI Taxonomy" id="931890"/>
    <lineage>
        <taxon>Eukaryota</taxon>
        <taxon>Fungi</taxon>
        <taxon>Dikarya</taxon>
        <taxon>Ascomycota</taxon>
        <taxon>Saccharomycotina</taxon>
        <taxon>Saccharomycetes</taxon>
        <taxon>Saccharomycetales</taxon>
        <taxon>Saccharomycetaceae</taxon>
        <taxon>Eremothecium</taxon>
    </lineage>
</organism>
<dbReference type="InParanoid" id="G8JU21"/>
<dbReference type="PROSITE" id="PS50088">
    <property type="entry name" value="ANK_REPEAT"/>
    <property type="match status" value="1"/>
</dbReference>
<dbReference type="InterPro" id="IPR000210">
    <property type="entry name" value="BTB/POZ_dom"/>
</dbReference>
<protein>
    <recommendedName>
        <fullName evidence="4">BTB domain-containing protein</fullName>
    </recommendedName>
</protein>
<dbReference type="STRING" id="931890.G8JU21"/>